<comment type="caution">
    <text evidence="3">The sequence shown here is derived from an EMBL/GenBank/DDBJ whole genome shotgun (WGS) entry which is preliminary data.</text>
</comment>
<name>A0AAV8ZBL5_9CUCU</name>
<organism evidence="3 4">
    <name type="scientific">Aromia moschata</name>
    <dbReference type="NCBI Taxonomy" id="1265417"/>
    <lineage>
        <taxon>Eukaryota</taxon>
        <taxon>Metazoa</taxon>
        <taxon>Ecdysozoa</taxon>
        <taxon>Arthropoda</taxon>
        <taxon>Hexapoda</taxon>
        <taxon>Insecta</taxon>
        <taxon>Pterygota</taxon>
        <taxon>Neoptera</taxon>
        <taxon>Endopterygota</taxon>
        <taxon>Coleoptera</taxon>
        <taxon>Polyphaga</taxon>
        <taxon>Cucujiformia</taxon>
        <taxon>Chrysomeloidea</taxon>
        <taxon>Cerambycidae</taxon>
        <taxon>Cerambycinae</taxon>
        <taxon>Callichromatini</taxon>
        <taxon>Aromia</taxon>
    </lineage>
</organism>
<gene>
    <name evidence="3" type="ORF">NQ318_008940</name>
</gene>
<reference evidence="3" key="1">
    <citation type="journal article" date="2023" name="Insect Mol. Biol.">
        <title>Genome sequencing provides insights into the evolution of gene families encoding plant cell wall-degrading enzymes in longhorned beetles.</title>
        <authorList>
            <person name="Shin N.R."/>
            <person name="Okamura Y."/>
            <person name="Kirsch R."/>
            <person name="Pauchet Y."/>
        </authorList>
    </citation>
    <scope>NUCLEOTIDE SEQUENCE</scope>
    <source>
        <strain evidence="3">AMC_N1</strain>
    </source>
</reference>
<proteinExistence type="predicted"/>
<accession>A0AAV8ZBL5</accession>
<sequence length="536" mass="60558">MLEEIFYFADDVEEDYDVRTEEGEAEREEYPIGAFNEATRQILISKESVALLIKPKAGQEIESMLDEVLRLVYGEMMRPPGDEDSPCQLLLKQEEDEDTGETNELTGIWAPPNPCMTAACMKLFFPKVSIAYAIPEPEPTPPHYAVIFGLTKFHEALDVINRYPKDVMKYGFFTSHVPKEAELIAKTYHKLEKSDKRTFSEKLVIEVSAKKSECMFALAQLEPLYISPNTDEGERECELFFPDEFDVVKLTKEVLEELTSFTDYKFSKKTIEDVASNKPSVALLLMRRSENLMGDIDEIVLQMVYGNARKPPGDEKSPSVALMKKGDEDDKDSVLVAIGYDAFKARDVLKLSEQYPGQVMAYGFFTSEAPEEAQLIAKTMEEFEARTTPVTTEKIVIQLIKENPECFDAFNELNPSYVSFDAIVGEQDCRHFFPPGYNAPPVEVTQVKKKSRKRRKHAPAANKEADAASDANVDQLEAEHAEDDNEDQESDEEKRQESLDNDDGNVASGADKATSPIHDENVHFNCNHLLNNKNNC</sequence>
<feature type="domain" description="DUF4746" evidence="2">
    <location>
        <begin position="335"/>
        <end position="440"/>
    </location>
</feature>
<feature type="domain" description="DUF4746" evidence="2">
    <location>
        <begin position="93"/>
        <end position="246"/>
    </location>
</feature>
<feature type="region of interest" description="Disordered" evidence="1">
    <location>
        <begin position="434"/>
        <end position="518"/>
    </location>
</feature>
<feature type="compositionally biased region" description="Basic residues" evidence="1">
    <location>
        <begin position="447"/>
        <end position="458"/>
    </location>
</feature>
<evidence type="ECO:0000259" key="2">
    <source>
        <dbReference type="Pfam" id="PF15928"/>
    </source>
</evidence>
<evidence type="ECO:0000313" key="3">
    <source>
        <dbReference type="EMBL" id="KAJ8961256.1"/>
    </source>
</evidence>
<dbReference type="EMBL" id="JAPWTK010000006">
    <property type="protein sequence ID" value="KAJ8961256.1"/>
    <property type="molecule type" value="Genomic_DNA"/>
</dbReference>
<dbReference type="Pfam" id="PF15928">
    <property type="entry name" value="DUF4746"/>
    <property type="match status" value="2"/>
</dbReference>
<evidence type="ECO:0000313" key="4">
    <source>
        <dbReference type="Proteomes" id="UP001162162"/>
    </source>
</evidence>
<protein>
    <recommendedName>
        <fullName evidence="2">DUF4746 domain-containing protein</fullName>
    </recommendedName>
</protein>
<dbReference type="AlphaFoldDB" id="A0AAV8ZBL5"/>
<evidence type="ECO:0000256" key="1">
    <source>
        <dbReference type="SAM" id="MobiDB-lite"/>
    </source>
</evidence>
<keyword evidence="4" id="KW-1185">Reference proteome</keyword>
<feature type="compositionally biased region" description="Acidic residues" evidence="1">
    <location>
        <begin position="480"/>
        <end position="491"/>
    </location>
</feature>
<dbReference type="InterPro" id="IPR031827">
    <property type="entry name" value="DUF4746"/>
</dbReference>
<dbReference type="Proteomes" id="UP001162162">
    <property type="component" value="Unassembled WGS sequence"/>
</dbReference>